<dbReference type="InterPro" id="IPR005944">
    <property type="entry name" value="Pro_iminopeptidase"/>
</dbReference>
<keyword evidence="7 8" id="KW-0378">Hydrolase</keyword>
<sequence length="386" mass="42055">MSSKSKLDEKKKEATKSSPGAADVRYVAKPASDTSLSANPPQDLYPHSLFPTIEANKSGLLPVGDGHEIYWEEVGNQDGIPALFLHGGPGGGCGARSRRFFDPDIFRIICLDQRGCGRSIPNASSDWQKSIHENNTAKLVEDLEKLRSMLGIEKWGVVLGGSWGSTLTLAYAEAHPKVISDIVLRGVFLFTPNEVDYLFQNGGTSSQNPEAWDMYTKYIQDTSEDFNAESTNFLGAYYKRMSSDDDEVRRAAASAFVGYELSISKSFVDIERIKEVLSDASHLIPFALFEVVYMLNAGFMSRGQLLANVDKIVEAGHRVRIVHGRADYVCQPKAAYLLYKALLRAGCKDVTLEFVAGAGHSDSEPGIIDALVRATNGLKGGGGTSK</sequence>
<accession>A0A9W7L4Y2</accession>
<dbReference type="InterPro" id="IPR000073">
    <property type="entry name" value="AB_hydrolase_1"/>
</dbReference>
<feature type="domain" description="AB hydrolase-1" evidence="10">
    <location>
        <begin position="83"/>
        <end position="197"/>
    </location>
</feature>
<feature type="region of interest" description="Disordered" evidence="9">
    <location>
        <begin position="1"/>
        <end position="40"/>
    </location>
</feature>
<dbReference type="PANTHER" id="PTHR43722">
    <property type="entry name" value="PROLINE IMINOPEPTIDASE"/>
    <property type="match status" value="1"/>
</dbReference>
<keyword evidence="5" id="KW-0963">Cytoplasm</keyword>
<proteinExistence type="inferred from homology"/>
<feature type="compositionally biased region" description="Basic and acidic residues" evidence="9">
    <location>
        <begin position="1"/>
        <end position="15"/>
    </location>
</feature>
<comment type="similarity">
    <text evidence="3 8">Belongs to the peptidase S33 family.</text>
</comment>
<dbReference type="GO" id="GO:0004177">
    <property type="term" value="F:aminopeptidase activity"/>
    <property type="evidence" value="ECO:0007669"/>
    <property type="project" value="UniProtKB-KW"/>
</dbReference>
<evidence type="ECO:0000256" key="9">
    <source>
        <dbReference type="SAM" id="MobiDB-lite"/>
    </source>
</evidence>
<evidence type="ECO:0000256" key="1">
    <source>
        <dbReference type="ARBA" id="ARBA00001585"/>
    </source>
</evidence>
<organism evidence="11 12">
    <name type="scientific">Triparma columacea</name>
    <dbReference type="NCBI Taxonomy" id="722753"/>
    <lineage>
        <taxon>Eukaryota</taxon>
        <taxon>Sar</taxon>
        <taxon>Stramenopiles</taxon>
        <taxon>Ochrophyta</taxon>
        <taxon>Bolidophyceae</taxon>
        <taxon>Parmales</taxon>
        <taxon>Triparmaceae</taxon>
        <taxon>Triparma</taxon>
    </lineage>
</organism>
<dbReference type="GO" id="GO:0006508">
    <property type="term" value="P:proteolysis"/>
    <property type="evidence" value="ECO:0007669"/>
    <property type="project" value="UniProtKB-KW"/>
</dbReference>
<dbReference type="PRINTS" id="PR00793">
    <property type="entry name" value="PROAMNOPTASE"/>
</dbReference>
<keyword evidence="4 8" id="KW-0031">Aminopeptidase</keyword>
<dbReference type="EC" id="3.4.11.5" evidence="8"/>
<evidence type="ECO:0000256" key="2">
    <source>
        <dbReference type="ARBA" id="ARBA00004496"/>
    </source>
</evidence>
<protein>
    <recommendedName>
        <fullName evidence="8">Proline iminopeptidase</fullName>
        <ecNumber evidence="8">3.4.11.5</ecNumber>
    </recommendedName>
</protein>
<dbReference type="InterPro" id="IPR002410">
    <property type="entry name" value="Peptidase_S33"/>
</dbReference>
<keyword evidence="12" id="KW-1185">Reference proteome</keyword>
<gene>
    <name evidence="11" type="ORF">TrCOL_g11008</name>
</gene>
<keyword evidence="6 8" id="KW-0645">Protease</keyword>
<dbReference type="PANTHER" id="PTHR43722:SF1">
    <property type="entry name" value="PROLINE IMINOPEPTIDASE"/>
    <property type="match status" value="1"/>
</dbReference>
<dbReference type="InterPro" id="IPR029058">
    <property type="entry name" value="AB_hydrolase_fold"/>
</dbReference>
<name>A0A9W7L4Y2_9STRA</name>
<dbReference type="Proteomes" id="UP001165065">
    <property type="component" value="Unassembled WGS sequence"/>
</dbReference>
<dbReference type="OrthoDB" id="10249433at2759"/>
<comment type="caution">
    <text evidence="11">The sequence shown here is derived from an EMBL/GenBank/DDBJ whole genome shotgun (WGS) entry which is preliminary data.</text>
</comment>
<comment type="subcellular location">
    <subcellularLocation>
        <location evidence="2">Cytoplasm</location>
    </subcellularLocation>
</comment>
<evidence type="ECO:0000259" key="10">
    <source>
        <dbReference type="Pfam" id="PF00561"/>
    </source>
</evidence>
<evidence type="ECO:0000256" key="8">
    <source>
        <dbReference type="RuleBase" id="RU003421"/>
    </source>
</evidence>
<dbReference type="AlphaFoldDB" id="A0A9W7L4Y2"/>
<evidence type="ECO:0000256" key="6">
    <source>
        <dbReference type="ARBA" id="ARBA00022670"/>
    </source>
</evidence>
<dbReference type="SUPFAM" id="SSF53474">
    <property type="entry name" value="alpha/beta-Hydrolases"/>
    <property type="match status" value="1"/>
</dbReference>
<evidence type="ECO:0000256" key="7">
    <source>
        <dbReference type="ARBA" id="ARBA00022801"/>
    </source>
</evidence>
<evidence type="ECO:0000256" key="4">
    <source>
        <dbReference type="ARBA" id="ARBA00022438"/>
    </source>
</evidence>
<dbReference type="Pfam" id="PF00561">
    <property type="entry name" value="Abhydrolase_1"/>
    <property type="match status" value="1"/>
</dbReference>
<evidence type="ECO:0000313" key="12">
    <source>
        <dbReference type="Proteomes" id="UP001165065"/>
    </source>
</evidence>
<evidence type="ECO:0000313" key="11">
    <source>
        <dbReference type="EMBL" id="GMI32648.1"/>
    </source>
</evidence>
<comment type="catalytic activity">
    <reaction evidence="1 8">
        <text>Release of N-terminal proline from a peptide.</text>
        <dbReference type="EC" id="3.4.11.5"/>
    </reaction>
</comment>
<dbReference type="Gene3D" id="3.40.50.1820">
    <property type="entry name" value="alpha/beta hydrolase"/>
    <property type="match status" value="1"/>
</dbReference>
<reference evidence="12" key="1">
    <citation type="journal article" date="2023" name="Commun. Biol.">
        <title>Genome analysis of Parmales, the sister group of diatoms, reveals the evolutionary specialization of diatoms from phago-mixotrophs to photoautotrophs.</title>
        <authorList>
            <person name="Ban H."/>
            <person name="Sato S."/>
            <person name="Yoshikawa S."/>
            <person name="Yamada K."/>
            <person name="Nakamura Y."/>
            <person name="Ichinomiya M."/>
            <person name="Sato N."/>
            <person name="Blanc-Mathieu R."/>
            <person name="Endo H."/>
            <person name="Kuwata A."/>
            <person name="Ogata H."/>
        </authorList>
    </citation>
    <scope>NUCLEOTIDE SEQUENCE [LARGE SCALE GENOMIC DNA]</scope>
</reference>
<evidence type="ECO:0000256" key="5">
    <source>
        <dbReference type="ARBA" id="ARBA00022490"/>
    </source>
</evidence>
<dbReference type="GO" id="GO:0005737">
    <property type="term" value="C:cytoplasm"/>
    <property type="evidence" value="ECO:0007669"/>
    <property type="project" value="UniProtKB-SubCell"/>
</dbReference>
<evidence type="ECO:0000256" key="3">
    <source>
        <dbReference type="ARBA" id="ARBA00010088"/>
    </source>
</evidence>
<dbReference type="EMBL" id="BRYA01000788">
    <property type="protein sequence ID" value="GMI32648.1"/>
    <property type="molecule type" value="Genomic_DNA"/>
</dbReference>
<dbReference type="NCBIfam" id="TIGR01249">
    <property type="entry name" value="pro_imino_pep_1"/>
    <property type="match status" value="1"/>
</dbReference>